<dbReference type="Pfam" id="PF13346">
    <property type="entry name" value="ABC2_membrane_5"/>
    <property type="match status" value="1"/>
</dbReference>
<keyword evidence="3" id="KW-1185">Reference proteome</keyword>
<dbReference type="InterPro" id="IPR025699">
    <property type="entry name" value="ABC2_memb-like"/>
</dbReference>
<evidence type="ECO:0000313" key="3">
    <source>
        <dbReference type="Proteomes" id="UP000240974"/>
    </source>
</evidence>
<feature type="transmembrane region" description="Helical" evidence="1">
    <location>
        <begin position="118"/>
        <end position="143"/>
    </location>
</feature>
<comment type="caution">
    <text evidence="2">The sequence shown here is derived from an EMBL/GenBank/DDBJ whole genome shotgun (WGS) entry which is preliminary data.</text>
</comment>
<protein>
    <recommendedName>
        <fullName evidence="4">ABC-2 transporter permease</fullName>
    </recommendedName>
</protein>
<evidence type="ECO:0008006" key="4">
    <source>
        <dbReference type="Google" id="ProtNLM"/>
    </source>
</evidence>
<feature type="transmembrane region" description="Helical" evidence="1">
    <location>
        <begin position="189"/>
        <end position="210"/>
    </location>
</feature>
<gene>
    <name evidence="2" type="ORF">C7U54_08835</name>
</gene>
<evidence type="ECO:0000313" key="2">
    <source>
        <dbReference type="EMBL" id="PST40249.1"/>
    </source>
</evidence>
<dbReference type="EMBL" id="PYLQ01000012">
    <property type="protein sequence ID" value="PST40249.1"/>
    <property type="molecule type" value="Genomic_DNA"/>
</dbReference>
<dbReference type="Proteomes" id="UP000240974">
    <property type="component" value="Unassembled WGS sequence"/>
</dbReference>
<sequence length="235" mass="26709">MKGLFIKDFSYIKESKLLFLFLVLFGFGSSYFYKKPTFVLGYFSVFPGIILMSTISYDSINHGFTSLFTLPIKKEDYLKQKYSLGILLGLLFLFFAICISSIGYYRIQQSFHFLNSDFLQGCLLTLMFSYFVIAIITPVGVYFEAQRSQLAMIIVFGGIFLFVALIYFLTKFIGFDLETIIDSLIENHLSMVTLATVIFTFICNIISYHISLKLAFSILGFAKICFKTSTGAVIA</sequence>
<dbReference type="RefSeq" id="WP_107030048.1">
    <property type="nucleotide sequence ID" value="NZ_PYLQ01000012.1"/>
</dbReference>
<reference evidence="2 3" key="1">
    <citation type="journal article" date="2019" name="Int. J. Syst. Evol. Microbiol.">
        <title>Faecalibacillus intestinalis gen. nov., sp. nov. and Faecalibacillus faecis sp. nov., isolated from human faeces.</title>
        <authorList>
            <person name="Seo B."/>
            <person name="Jeon K."/>
            <person name="Baek I."/>
            <person name="Lee Y.M."/>
            <person name="Baek K."/>
            <person name="Ko G."/>
        </authorList>
    </citation>
    <scope>NUCLEOTIDE SEQUENCE [LARGE SCALE GENOMIC DNA]</scope>
    <source>
        <strain evidence="2 3">SNUG30099</strain>
    </source>
</reference>
<proteinExistence type="predicted"/>
<name>A0A2T3FYA4_9FIRM</name>
<evidence type="ECO:0000256" key="1">
    <source>
        <dbReference type="SAM" id="Phobius"/>
    </source>
</evidence>
<keyword evidence="1" id="KW-1133">Transmembrane helix</keyword>
<accession>A0A2T3FYA4</accession>
<dbReference type="AlphaFoldDB" id="A0A2T3FYA4"/>
<feature type="transmembrane region" description="Helical" evidence="1">
    <location>
        <begin position="17"/>
        <end position="33"/>
    </location>
</feature>
<organism evidence="2 3">
    <name type="scientific">Faecalibacillus intestinalis</name>
    <dbReference type="NCBI Taxonomy" id="1982626"/>
    <lineage>
        <taxon>Bacteria</taxon>
        <taxon>Bacillati</taxon>
        <taxon>Bacillota</taxon>
        <taxon>Erysipelotrichia</taxon>
        <taxon>Erysipelotrichales</taxon>
        <taxon>Coprobacillaceae</taxon>
        <taxon>Faecalibacillus</taxon>
    </lineage>
</organism>
<keyword evidence="1" id="KW-0472">Membrane</keyword>
<feature type="transmembrane region" description="Helical" evidence="1">
    <location>
        <begin position="39"/>
        <end position="60"/>
    </location>
</feature>
<keyword evidence="1" id="KW-0812">Transmembrane</keyword>
<feature type="transmembrane region" description="Helical" evidence="1">
    <location>
        <begin position="150"/>
        <end position="169"/>
    </location>
</feature>
<feature type="transmembrane region" description="Helical" evidence="1">
    <location>
        <begin position="81"/>
        <end position="106"/>
    </location>
</feature>